<feature type="transmembrane region" description="Helical" evidence="5">
    <location>
        <begin position="173"/>
        <end position="193"/>
    </location>
</feature>
<dbReference type="GO" id="GO:0005886">
    <property type="term" value="C:plasma membrane"/>
    <property type="evidence" value="ECO:0007669"/>
    <property type="project" value="UniProtKB-SubCell"/>
</dbReference>
<dbReference type="InterPro" id="IPR051598">
    <property type="entry name" value="TSUP/Inactive_protease-like"/>
</dbReference>
<feature type="transmembrane region" description="Helical" evidence="5">
    <location>
        <begin position="200"/>
        <end position="217"/>
    </location>
</feature>
<protein>
    <recommendedName>
        <fullName evidence="5">Probable membrane transporter protein</fullName>
    </recommendedName>
</protein>
<evidence type="ECO:0000256" key="1">
    <source>
        <dbReference type="ARBA" id="ARBA00004141"/>
    </source>
</evidence>
<keyword evidence="3 5" id="KW-1133">Transmembrane helix</keyword>
<comment type="subcellular location">
    <subcellularLocation>
        <location evidence="5">Cell membrane</location>
        <topology evidence="5">Multi-pass membrane protein</topology>
    </subcellularLocation>
    <subcellularLocation>
        <location evidence="1">Membrane</location>
        <topology evidence="1">Multi-pass membrane protein</topology>
    </subcellularLocation>
</comment>
<name>A0A3R9RJ98_9CREN</name>
<evidence type="ECO:0000256" key="5">
    <source>
        <dbReference type="RuleBase" id="RU363041"/>
    </source>
</evidence>
<evidence type="ECO:0000256" key="2">
    <source>
        <dbReference type="ARBA" id="ARBA00022692"/>
    </source>
</evidence>
<feature type="transmembrane region" description="Helical" evidence="5">
    <location>
        <begin position="50"/>
        <end position="70"/>
    </location>
</feature>
<evidence type="ECO:0000256" key="3">
    <source>
        <dbReference type="ARBA" id="ARBA00022989"/>
    </source>
</evidence>
<reference evidence="6 7" key="1">
    <citation type="submission" date="2018-10" db="EMBL/GenBank/DDBJ databases">
        <title>Co-occurring genomic capacity for anaerobic methane metabolism and dissimilatory sulfite reduction discovered in the Korarchaeota.</title>
        <authorList>
            <person name="Mckay L.J."/>
            <person name="Dlakic M."/>
            <person name="Fields M.W."/>
            <person name="Delmont T.O."/>
            <person name="Eren A.M."/>
            <person name="Jay Z.J."/>
            <person name="Klingelsmith K.B."/>
            <person name="Rusch D.B."/>
            <person name="Inskeep W.P."/>
        </authorList>
    </citation>
    <scope>NUCLEOTIDE SEQUENCE [LARGE SCALE GENOMIC DNA]</scope>
    <source>
        <strain evidence="6 7">WS</strain>
    </source>
</reference>
<dbReference type="Pfam" id="PF01925">
    <property type="entry name" value="TauE"/>
    <property type="match status" value="1"/>
</dbReference>
<feature type="transmembrane region" description="Helical" evidence="5">
    <location>
        <begin position="76"/>
        <end position="94"/>
    </location>
</feature>
<dbReference type="Proteomes" id="UP000278149">
    <property type="component" value="Unassembled WGS sequence"/>
</dbReference>
<dbReference type="PANTHER" id="PTHR43701:SF12">
    <property type="entry name" value="MEMBRANE TRANSPORTER PROTEIN YTNM-RELATED"/>
    <property type="match status" value="1"/>
</dbReference>
<feature type="transmembrane region" description="Helical" evidence="5">
    <location>
        <begin position="148"/>
        <end position="167"/>
    </location>
</feature>
<evidence type="ECO:0000313" key="7">
    <source>
        <dbReference type="Proteomes" id="UP000278149"/>
    </source>
</evidence>
<evidence type="ECO:0000256" key="4">
    <source>
        <dbReference type="ARBA" id="ARBA00023136"/>
    </source>
</evidence>
<keyword evidence="5" id="KW-1003">Cell membrane</keyword>
<proteinExistence type="inferred from homology"/>
<sequence length="222" mass="23690">MAYGVLSNSILLSMGLSAALSSATIHSAEVFLTAASGISHLRLGNFDRELFLSLLIPGMISAILGAYVLSSFDTSFISPLIQIYLIIMGVLIILRSRKHFLMPINVKPAALGLLGGFLDATGGGGWGPVVTGTLVANGSDVKKTVGSVNIAEFFITLSQTITFIALTKINWQYTLLVLLGGLPSAVIGAYIVRAAKREKLMIMVGAIIIIVNLYNILRKFYL</sequence>
<dbReference type="EMBL" id="RCOR01000016">
    <property type="protein sequence ID" value="RSN69840.1"/>
    <property type="molecule type" value="Genomic_DNA"/>
</dbReference>
<comment type="similarity">
    <text evidence="5">Belongs to the 4-toluene sulfonate uptake permease (TSUP) (TC 2.A.102) family.</text>
</comment>
<dbReference type="PANTHER" id="PTHR43701">
    <property type="entry name" value="MEMBRANE TRANSPORTER PROTEIN MJ0441-RELATED"/>
    <property type="match status" value="1"/>
</dbReference>
<organism evidence="6 7">
    <name type="scientific">Candidatus Korarchaeum cryptofilum</name>
    <dbReference type="NCBI Taxonomy" id="498846"/>
    <lineage>
        <taxon>Archaea</taxon>
        <taxon>Thermoproteota</taxon>
        <taxon>Candidatus Korarchaeia</taxon>
        <taxon>Candidatus Korarchaeales</taxon>
        <taxon>Candidatus Korarchaeaceae</taxon>
        <taxon>Candidatus Korarchaeum</taxon>
    </lineage>
</organism>
<feature type="transmembrane region" description="Helical" evidence="5">
    <location>
        <begin position="12"/>
        <end position="38"/>
    </location>
</feature>
<dbReference type="InterPro" id="IPR002781">
    <property type="entry name" value="TM_pro_TauE-like"/>
</dbReference>
<evidence type="ECO:0000313" key="6">
    <source>
        <dbReference type="EMBL" id="RSN69840.1"/>
    </source>
</evidence>
<gene>
    <name evidence="6" type="ORF">D9Q81_02205</name>
</gene>
<dbReference type="AlphaFoldDB" id="A0A3R9RJ98"/>
<accession>A0A3R9RJ98</accession>
<keyword evidence="2 5" id="KW-0812">Transmembrane</keyword>
<comment type="caution">
    <text evidence="6">The sequence shown here is derived from an EMBL/GenBank/DDBJ whole genome shotgun (WGS) entry which is preliminary data.</text>
</comment>
<keyword evidence="4 5" id="KW-0472">Membrane</keyword>